<dbReference type="InterPro" id="IPR008271">
    <property type="entry name" value="Ser/Thr_kinase_AS"/>
</dbReference>
<dbReference type="PANTHER" id="PTHR24347">
    <property type="entry name" value="SERINE/THREONINE-PROTEIN KINASE"/>
    <property type="match status" value="1"/>
</dbReference>
<name>A0A068S209_9FUNG</name>
<dbReference type="PROSITE" id="PS50011">
    <property type="entry name" value="PROTEIN_KINASE_DOM"/>
    <property type="match status" value="1"/>
</dbReference>
<dbReference type="Gene3D" id="1.10.510.10">
    <property type="entry name" value="Transferase(Phosphotransferase) domain 1"/>
    <property type="match status" value="1"/>
</dbReference>
<evidence type="ECO:0000256" key="2">
    <source>
        <dbReference type="ARBA" id="ARBA00022840"/>
    </source>
</evidence>
<feature type="binding site" evidence="3">
    <location>
        <position position="103"/>
    </location>
    <ligand>
        <name>ATP</name>
        <dbReference type="ChEBI" id="CHEBI:30616"/>
    </ligand>
</feature>
<evidence type="ECO:0000256" key="1">
    <source>
        <dbReference type="ARBA" id="ARBA00022741"/>
    </source>
</evidence>
<feature type="region of interest" description="Disordered" evidence="5">
    <location>
        <begin position="409"/>
        <end position="461"/>
    </location>
</feature>
<dbReference type="PROSITE" id="PS00108">
    <property type="entry name" value="PROTEIN_KINASE_ST"/>
    <property type="match status" value="1"/>
</dbReference>
<dbReference type="GO" id="GO:0004674">
    <property type="term" value="F:protein serine/threonine kinase activity"/>
    <property type="evidence" value="ECO:0007669"/>
    <property type="project" value="UniProtKB-KW"/>
</dbReference>
<keyword evidence="4" id="KW-0723">Serine/threonine-protein kinase</keyword>
<dbReference type="Pfam" id="PF00069">
    <property type="entry name" value="Pkinase"/>
    <property type="match status" value="1"/>
</dbReference>
<dbReference type="InterPro" id="IPR017441">
    <property type="entry name" value="Protein_kinase_ATP_BS"/>
</dbReference>
<evidence type="ECO:0000313" key="7">
    <source>
        <dbReference type="EMBL" id="CDH55276.1"/>
    </source>
</evidence>
<dbReference type="InterPro" id="IPR011009">
    <property type="entry name" value="Kinase-like_dom_sf"/>
</dbReference>
<dbReference type="SUPFAM" id="SSF56112">
    <property type="entry name" value="Protein kinase-like (PK-like)"/>
    <property type="match status" value="1"/>
</dbReference>
<dbReference type="GO" id="GO:0005524">
    <property type="term" value="F:ATP binding"/>
    <property type="evidence" value="ECO:0007669"/>
    <property type="project" value="UniProtKB-UniRule"/>
</dbReference>
<dbReference type="FunFam" id="3.30.200.20:FF:000042">
    <property type="entry name" value="Aurora kinase A"/>
    <property type="match status" value="1"/>
</dbReference>
<comment type="similarity">
    <text evidence="4">Belongs to the protein kinase superfamily.</text>
</comment>
<keyword evidence="2 3" id="KW-0067">ATP-binding</keyword>
<proteinExistence type="inferred from homology"/>
<sequence>MFDQLKNFIRHGRRASQSSSTERKVQQQQQQQQLGPDRLEAVERLIKERKAANNEKPNNESPHEHIQQRYQLSDKLGDGAFSNVYKAMDRETQEWVAIKIVRKFELSPHQRANVLKEVQIMRTARHPTVVQLKSFMETKEHYYLVMEFCEGGELFHQIVRLTYFSEDLARHCIRQVAEGIRYLHEERGVVHRDIKPENLLFEPIPHVPRVSTPQPLYPGDEDKVDEGEFIEGVGAGTIGRVKIADFGLSKVVWDQQTKTPCGTVGYTAPEIVKDERYSKSVDMWALGCVLYTFLCGFPPFFDESIPVLTEKVARGQYTFLSPWWDPISEQAKDLVRNLLCIDPKQRYTIDQFLNHPWILNKNVVTPAVERVQTPLLNPAPGTPDFRRDVGLSSMKQVFDVSYAVHRMAEERTPRRKDRRRQLMEDESDSVNASNPRCSYEDMSQHSKMASSEMPSSNSIRFQKTKPVFELNMDNATLLGRRKNQQEVEC</sequence>
<accession>A0A068S209</accession>
<dbReference type="EMBL" id="CBTN010000028">
    <property type="protein sequence ID" value="CDH55276.1"/>
    <property type="molecule type" value="Genomic_DNA"/>
</dbReference>
<dbReference type="SMART" id="SM00220">
    <property type="entry name" value="S_TKc"/>
    <property type="match status" value="1"/>
</dbReference>
<dbReference type="OrthoDB" id="1738954at2759"/>
<reference evidence="7" key="1">
    <citation type="submission" date="2013-08" db="EMBL/GenBank/DDBJ databases">
        <title>Gene expansion shapes genome architecture in the human pathogen Lichtheimia corymbifera: an evolutionary genomics analysis in the ancient terrestrial Mucorales (Mucoromycotina).</title>
        <authorList>
            <person name="Schwartze V.U."/>
            <person name="Winter S."/>
            <person name="Shelest E."/>
            <person name="Marcet-Houben M."/>
            <person name="Horn F."/>
            <person name="Wehner S."/>
            <person name="Hoffmann K."/>
            <person name="Riege K."/>
            <person name="Sammeth M."/>
            <person name="Nowrousian M."/>
            <person name="Valiante V."/>
            <person name="Linde J."/>
            <person name="Jacobsen I.D."/>
            <person name="Marz M."/>
            <person name="Brakhage A.A."/>
            <person name="Gabaldon T."/>
            <person name="Bocker S."/>
            <person name="Voigt K."/>
        </authorList>
    </citation>
    <scope>NUCLEOTIDE SEQUENCE [LARGE SCALE GENOMIC DNA]</scope>
    <source>
        <strain evidence="7">FSU 9682</strain>
    </source>
</reference>
<dbReference type="InterPro" id="IPR000719">
    <property type="entry name" value="Prot_kinase_dom"/>
</dbReference>
<dbReference type="CDD" id="cd14096">
    <property type="entry name" value="STKc_RCK1-like"/>
    <property type="match status" value="1"/>
</dbReference>
<feature type="compositionally biased region" description="Polar residues" evidence="5">
    <location>
        <begin position="445"/>
        <end position="461"/>
    </location>
</feature>
<dbReference type="VEuPathDB" id="FungiDB:LCOR_06432.1"/>
<keyword evidence="1 3" id="KW-0547">Nucleotide-binding</keyword>
<dbReference type="AlphaFoldDB" id="A0A068S209"/>
<feature type="region of interest" description="Disordered" evidence="5">
    <location>
        <begin position="1"/>
        <end position="38"/>
    </location>
</feature>
<dbReference type="Proteomes" id="UP000027586">
    <property type="component" value="Unassembled WGS sequence"/>
</dbReference>
<evidence type="ECO:0000256" key="3">
    <source>
        <dbReference type="PROSITE-ProRule" id="PRU10141"/>
    </source>
</evidence>
<dbReference type="STRING" id="1263082.A0A068S209"/>
<comment type="caution">
    <text evidence="7">The sequence shown here is derived from an EMBL/GenBank/DDBJ whole genome shotgun (WGS) entry which is preliminary data.</text>
</comment>
<keyword evidence="7" id="KW-0418">Kinase</keyword>
<evidence type="ECO:0000256" key="5">
    <source>
        <dbReference type="SAM" id="MobiDB-lite"/>
    </source>
</evidence>
<feature type="domain" description="Protein kinase" evidence="6">
    <location>
        <begin position="70"/>
        <end position="358"/>
    </location>
</feature>
<evidence type="ECO:0000259" key="6">
    <source>
        <dbReference type="PROSITE" id="PS50011"/>
    </source>
</evidence>
<keyword evidence="7" id="KW-0808">Transferase</keyword>
<dbReference type="PROSITE" id="PS00107">
    <property type="entry name" value="PROTEIN_KINASE_ATP"/>
    <property type="match status" value="1"/>
</dbReference>
<evidence type="ECO:0000256" key="4">
    <source>
        <dbReference type="RuleBase" id="RU000304"/>
    </source>
</evidence>
<protein>
    <submittedName>
        <fullName evidence="7">Serine threonine-protein kinase</fullName>
    </submittedName>
</protein>
<keyword evidence="8" id="KW-1185">Reference proteome</keyword>
<organism evidence="7 8">
    <name type="scientific">Lichtheimia corymbifera JMRC:FSU:9682</name>
    <dbReference type="NCBI Taxonomy" id="1263082"/>
    <lineage>
        <taxon>Eukaryota</taxon>
        <taxon>Fungi</taxon>
        <taxon>Fungi incertae sedis</taxon>
        <taxon>Mucoromycota</taxon>
        <taxon>Mucoromycotina</taxon>
        <taxon>Mucoromycetes</taxon>
        <taxon>Mucorales</taxon>
        <taxon>Lichtheimiaceae</taxon>
        <taxon>Lichtheimia</taxon>
    </lineage>
</organism>
<gene>
    <name evidence="7" type="ORF">LCOR_06432.1</name>
</gene>
<evidence type="ECO:0000313" key="8">
    <source>
        <dbReference type="Proteomes" id="UP000027586"/>
    </source>
</evidence>